<name>A0A1J1IAY8_9DIPT</name>
<keyword evidence="1" id="KW-0732">Signal</keyword>
<evidence type="ECO:0000256" key="1">
    <source>
        <dbReference type="SAM" id="SignalP"/>
    </source>
</evidence>
<dbReference type="Proteomes" id="UP000183832">
    <property type="component" value="Unassembled WGS sequence"/>
</dbReference>
<protein>
    <submittedName>
        <fullName evidence="2">CLUMA_CG010300, isoform A</fullName>
    </submittedName>
</protein>
<proteinExistence type="predicted"/>
<feature type="chain" id="PRO_5012339686" evidence="1">
    <location>
        <begin position="19"/>
        <end position="279"/>
    </location>
</feature>
<sequence length="279" mass="31436">MKFVLIIASVCVISTVFAAPSTQSETDDVALEEFKAALKGLSEMFPGDHWLGGFVNSIEAQCLLDEYKKHNLVDMLLKPLSPSEAEELLFEHTINKHVVIFGNTALLCSNKLDPVLTFAFDVVFASSVLFDAFRHDEPIKTVLDHLVCVNNRAVKSNLIDVNSYPNLEYDLGNMTEAECDEAISEVKHMIAHELRRPMRRFDEEHKECYKTHLMSGAEKVVLKYLPLVPLKLSDEQKNIERAHFIADVRELVESLLVCHEPKTDDIPTVADNEVSHDTA</sequence>
<dbReference type="AlphaFoldDB" id="A0A1J1IAY8"/>
<evidence type="ECO:0000313" key="2">
    <source>
        <dbReference type="EMBL" id="CRK96898.1"/>
    </source>
</evidence>
<evidence type="ECO:0000313" key="3">
    <source>
        <dbReference type="Proteomes" id="UP000183832"/>
    </source>
</evidence>
<accession>A0A1J1IAY8</accession>
<gene>
    <name evidence="2" type="ORF">CLUMA_CG010300</name>
</gene>
<dbReference type="EMBL" id="CVRI01000045">
    <property type="protein sequence ID" value="CRK96898.1"/>
    <property type="molecule type" value="Genomic_DNA"/>
</dbReference>
<reference evidence="2 3" key="1">
    <citation type="submission" date="2015-04" db="EMBL/GenBank/DDBJ databases">
        <authorList>
            <person name="Syromyatnikov M.Y."/>
            <person name="Popov V.N."/>
        </authorList>
    </citation>
    <scope>NUCLEOTIDE SEQUENCE [LARGE SCALE GENOMIC DNA]</scope>
</reference>
<organism evidence="2 3">
    <name type="scientific">Clunio marinus</name>
    <dbReference type="NCBI Taxonomy" id="568069"/>
    <lineage>
        <taxon>Eukaryota</taxon>
        <taxon>Metazoa</taxon>
        <taxon>Ecdysozoa</taxon>
        <taxon>Arthropoda</taxon>
        <taxon>Hexapoda</taxon>
        <taxon>Insecta</taxon>
        <taxon>Pterygota</taxon>
        <taxon>Neoptera</taxon>
        <taxon>Endopterygota</taxon>
        <taxon>Diptera</taxon>
        <taxon>Nematocera</taxon>
        <taxon>Chironomoidea</taxon>
        <taxon>Chironomidae</taxon>
        <taxon>Clunio</taxon>
    </lineage>
</organism>
<keyword evidence="3" id="KW-1185">Reference proteome</keyword>
<feature type="signal peptide" evidence="1">
    <location>
        <begin position="1"/>
        <end position="18"/>
    </location>
</feature>